<dbReference type="PANTHER" id="PTHR31027">
    <property type="entry name" value="NUCLEAR SEGREGATION PROTEIN BFR1"/>
    <property type="match status" value="1"/>
</dbReference>
<feature type="coiled-coil region" evidence="1">
    <location>
        <begin position="130"/>
        <end position="295"/>
    </location>
</feature>
<protein>
    <recommendedName>
        <fullName evidence="5">Nuclear segregation protein BFR1</fullName>
    </recommendedName>
</protein>
<comment type="caution">
    <text evidence="3">The sequence shown here is derived from an EMBL/GenBank/DDBJ whole genome shotgun (WGS) entry which is preliminary data.</text>
</comment>
<evidence type="ECO:0000313" key="3">
    <source>
        <dbReference type="EMBL" id="KKF92688.1"/>
    </source>
</evidence>
<accession>A0A0F8BK42</accession>
<dbReference type="EMBL" id="LBBL01000350">
    <property type="protein sequence ID" value="KKF92688.1"/>
    <property type="molecule type" value="Genomic_DNA"/>
</dbReference>
<dbReference type="GO" id="GO:0005783">
    <property type="term" value="C:endoplasmic reticulum"/>
    <property type="evidence" value="ECO:0007669"/>
    <property type="project" value="TreeGrafter"/>
</dbReference>
<feature type="region of interest" description="Disordered" evidence="2">
    <location>
        <begin position="1"/>
        <end position="25"/>
    </location>
</feature>
<dbReference type="InterPro" id="IPR039604">
    <property type="entry name" value="Bfr1"/>
</dbReference>
<dbReference type="GO" id="GO:1990904">
    <property type="term" value="C:ribonucleoprotein complex"/>
    <property type="evidence" value="ECO:0007669"/>
    <property type="project" value="TreeGrafter"/>
</dbReference>
<feature type="compositionally biased region" description="Low complexity" evidence="2">
    <location>
        <begin position="382"/>
        <end position="391"/>
    </location>
</feature>
<evidence type="ECO:0000313" key="4">
    <source>
        <dbReference type="Proteomes" id="UP000034841"/>
    </source>
</evidence>
<name>A0A0F8BK42_CERFI</name>
<reference evidence="3 4" key="1">
    <citation type="submission" date="2015-04" db="EMBL/GenBank/DDBJ databases">
        <title>Genome sequence of Ceratocystis platani, a major pathogen of plane trees.</title>
        <authorList>
            <person name="Belbahri L."/>
        </authorList>
    </citation>
    <scope>NUCLEOTIDE SEQUENCE [LARGE SCALE GENOMIC DNA]</scope>
    <source>
        <strain evidence="3 4">CFO</strain>
    </source>
</reference>
<dbReference type="AlphaFoldDB" id="A0A0F8BK42"/>
<evidence type="ECO:0000256" key="1">
    <source>
        <dbReference type="SAM" id="Coils"/>
    </source>
</evidence>
<gene>
    <name evidence="3" type="ORF">CFO_g4963</name>
</gene>
<feature type="region of interest" description="Disordered" evidence="2">
    <location>
        <begin position="369"/>
        <end position="396"/>
    </location>
</feature>
<proteinExistence type="predicted"/>
<evidence type="ECO:0000256" key="2">
    <source>
        <dbReference type="SAM" id="MobiDB-lite"/>
    </source>
</evidence>
<dbReference type="GO" id="GO:0042175">
    <property type="term" value="C:nuclear outer membrane-endoplasmic reticulum membrane network"/>
    <property type="evidence" value="ECO:0007669"/>
    <property type="project" value="TreeGrafter"/>
</dbReference>
<feature type="coiled-coil region" evidence="1">
    <location>
        <begin position="422"/>
        <end position="464"/>
    </location>
</feature>
<sequence>MATQTVTPADAPAPASDVKVKPTKPDEDLFKKQLAQAEASHKVAMDNYNAIRDKIDLAFPNKKNGAEESNPEKKRRQDLINERNEIRKAQAGSKSSRATKLDQIKRLDEQIKSRTAEQKAARGKVAFKTVEELDARIRELEAQVNSGTMKIVEEKKNLADISSLNRIKKNFGQFAESQKQIDDLRAKVKEIRDSMDDPEQKAIGERYATIQAELDDMQSKSDEVFKNLSTLRDEKKKLHLEQQATYAAIKQLKDDYHNAKRAYATYEQEQRAKHRERIRAEREKAYKDAQKARAQEMLQTASLPAFADQIRLATSLLKFLDPSAVSDAKAPLLADRGLAATDIRKVDASAAPKGTVLVRKEDRDEEFITSAASKKGKKNKKAAATSASESARGFNCPPSVVQDCSYIGVEPPMSAAEVPGVVEQVKAKLEEWKKNQAAETQKNIEKAKKEIERLEQEDEAERGTDA</sequence>
<dbReference type="Proteomes" id="UP000034841">
    <property type="component" value="Unassembled WGS sequence"/>
</dbReference>
<keyword evidence="1" id="KW-0175">Coiled coil</keyword>
<dbReference type="OrthoDB" id="2195113at2759"/>
<keyword evidence="4" id="KW-1185">Reference proteome</keyword>
<dbReference type="PANTHER" id="PTHR31027:SF2">
    <property type="entry name" value="LEBERCILIN DOMAIN-CONTAINING PROTEIN"/>
    <property type="match status" value="1"/>
</dbReference>
<feature type="compositionally biased region" description="Basic and acidic residues" evidence="2">
    <location>
        <begin position="64"/>
        <end position="88"/>
    </location>
</feature>
<evidence type="ECO:0008006" key="5">
    <source>
        <dbReference type="Google" id="ProtNLM"/>
    </source>
</evidence>
<dbReference type="GO" id="GO:0003729">
    <property type="term" value="F:mRNA binding"/>
    <property type="evidence" value="ECO:0007669"/>
    <property type="project" value="TreeGrafter"/>
</dbReference>
<dbReference type="GO" id="GO:0008298">
    <property type="term" value="P:intracellular mRNA localization"/>
    <property type="evidence" value="ECO:0007669"/>
    <property type="project" value="TreeGrafter"/>
</dbReference>
<organism evidence="3 4">
    <name type="scientific">Ceratocystis fimbriata f. sp. platani</name>
    <dbReference type="NCBI Taxonomy" id="88771"/>
    <lineage>
        <taxon>Eukaryota</taxon>
        <taxon>Fungi</taxon>
        <taxon>Dikarya</taxon>
        <taxon>Ascomycota</taxon>
        <taxon>Pezizomycotina</taxon>
        <taxon>Sordariomycetes</taxon>
        <taxon>Hypocreomycetidae</taxon>
        <taxon>Microascales</taxon>
        <taxon>Ceratocystidaceae</taxon>
        <taxon>Ceratocystis</taxon>
    </lineage>
</organism>
<feature type="region of interest" description="Disordered" evidence="2">
    <location>
        <begin position="59"/>
        <end position="104"/>
    </location>
</feature>